<proteinExistence type="predicted"/>
<evidence type="ECO:0000313" key="2">
    <source>
        <dbReference type="Proteomes" id="UP000013167"/>
    </source>
</evidence>
<protein>
    <submittedName>
        <fullName evidence="1">Uncharacterized protein</fullName>
    </submittedName>
</protein>
<keyword evidence="2" id="KW-1185">Reference proteome</keyword>
<organism evidence="1 2">
    <name type="scientific">Phycicoccus elongatus Lp2</name>
    <dbReference type="NCBI Taxonomy" id="1193181"/>
    <lineage>
        <taxon>Bacteria</taxon>
        <taxon>Bacillati</taxon>
        <taxon>Actinomycetota</taxon>
        <taxon>Actinomycetes</taxon>
        <taxon>Micrococcales</taxon>
        <taxon>Intrasporangiaceae</taxon>
        <taxon>Phycicoccus</taxon>
    </lineage>
</organism>
<accession>N0E5R0</accession>
<dbReference type="EMBL" id="CAIZ01000133">
    <property type="protein sequence ID" value="CCH70634.1"/>
    <property type="molecule type" value="Genomic_DNA"/>
</dbReference>
<dbReference type="AlphaFoldDB" id="N0E5R0"/>
<sequence length="64" mass="6998">MNGTLRRVLDRFVAGVVVDSHAETSANYVAVLLRSFALAAALWSLRTPYAPQFSAQSVYKALAR</sequence>
<dbReference type="STRING" id="1193181.BN10_620015"/>
<reference evidence="1 2" key="1">
    <citation type="journal article" date="2013" name="ISME J.">
        <title>A metabolic model for members of the genus Tetrasphaera involved in enhanced biological phosphorus removal.</title>
        <authorList>
            <person name="Kristiansen R."/>
            <person name="Nguyen H.T.T."/>
            <person name="Saunders A.M."/>
            <person name="Nielsen J.L."/>
            <person name="Wimmer R."/>
            <person name="Le V.Q."/>
            <person name="McIlroy S.J."/>
            <person name="Petrovski S."/>
            <person name="Seviour R.J."/>
            <person name="Calteau A."/>
            <person name="Nielsen K.L."/>
            <person name="Nielsen P.H."/>
        </authorList>
    </citation>
    <scope>NUCLEOTIDE SEQUENCE [LARGE SCALE GENOMIC DNA]</scope>
    <source>
        <strain evidence="1 2">Lp2</strain>
    </source>
</reference>
<evidence type="ECO:0000313" key="1">
    <source>
        <dbReference type="EMBL" id="CCH70634.1"/>
    </source>
</evidence>
<dbReference type="HOGENOM" id="CLU_2866314_0_0_11"/>
<dbReference type="Proteomes" id="UP000013167">
    <property type="component" value="Unassembled WGS sequence"/>
</dbReference>
<gene>
    <name evidence="1" type="ORF">BN10_620015</name>
</gene>
<comment type="caution">
    <text evidence="1">The sequence shown here is derived from an EMBL/GenBank/DDBJ whole genome shotgun (WGS) entry which is preliminary data.</text>
</comment>
<name>N0E5R0_9MICO</name>